<dbReference type="EMBL" id="GIBP01001305">
    <property type="protein sequence ID" value="NDV30274.1"/>
    <property type="molecule type" value="Transcribed_RNA"/>
</dbReference>
<dbReference type="GO" id="GO:0019888">
    <property type="term" value="F:protein phosphatase regulator activity"/>
    <property type="evidence" value="ECO:0007669"/>
    <property type="project" value="TreeGrafter"/>
</dbReference>
<dbReference type="InterPro" id="IPR016024">
    <property type="entry name" value="ARM-type_fold"/>
</dbReference>
<dbReference type="GO" id="GO:0005737">
    <property type="term" value="C:cytoplasm"/>
    <property type="evidence" value="ECO:0007669"/>
    <property type="project" value="TreeGrafter"/>
</dbReference>
<name>A0A6B2KZT7_9EUKA</name>
<dbReference type="PANTHER" id="PTHR10648">
    <property type="entry name" value="SERINE/THREONINE-PROTEIN PHOSPHATASE PP2A 65 KDA REGULATORY SUBUNIT"/>
    <property type="match status" value="1"/>
</dbReference>
<dbReference type="Gene3D" id="1.25.10.10">
    <property type="entry name" value="Leucine-rich Repeat Variant"/>
    <property type="match status" value="1"/>
</dbReference>
<sequence>MEYVKNFFSRNEPRSTGATDKIQQYLESRVVFHRIHLAKALENYTKILGAQEVLSVFPSVLDKLSKDEKQVKQQLLLQIPKVVAFLLEAEKNGGALDFVTKWCVPVFARILLENPETEVYDAALLSISEFISVLPQSLLQNELFPLILSFKTDNQETFINILRLLQQILPKVDYKMAKPQIFKLIDSGITSNDSVKKHIIPLLSIISTMIQPDEAQIIKQHLEKLVLDENPEIRAESTSIFPKLSLQLNNDQQLVVLFEKLLNDNLSCSVRSRAATRLGEFICSFKAPIPDSLLGYYHSLITPNTEYTEGENQERLEICAFNFPGVLSATGREGWESLQKTFSLLISHEQEKVKSPIAFSLNEMMPILGPLLTEQFLVPVCETFLTDPKTTDFIKIGIMKNFSKLLEQLSQENRNKFLSYISNIPNEKNWRIKKFILKQLSQIVQLFLNSETLEKVFFPLVFKLQIDKVAAVRNVASLQFSKIVKTLKETELCNMTSFFNQFLELSNCAVYQNRQIFVKICEEILEYDKDLFAATFLPALLELSKDKVDSIRLSLATFFVKTNQSDNFKSNSTISEALDILKNDTNQEVVVLVETILQHQN</sequence>
<dbReference type="AlphaFoldDB" id="A0A6B2KZT7"/>
<reference evidence="2" key="1">
    <citation type="journal article" date="2020" name="J. Eukaryot. Microbiol.">
        <title>De novo Sequencing, Assembly and Annotation of the Transcriptome for the Free-Living Testate Amoeba Arcella intermedia.</title>
        <authorList>
            <person name="Ribeiro G.M."/>
            <person name="Porfirio-Sousa A.L."/>
            <person name="Maurer-Alcala X.X."/>
            <person name="Katz L.A."/>
            <person name="Lahr D.J.G."/>
        </authorList>
    </citation>
    <scope>NUCLEOTIDE SEQUENCE</scope>
</reference>
<dbReference type="InterPro" id="IPR051023">
    <property type="entry name" value="PP2A_Regulatory_Subunit_A"/>
</dbReference>
<dbReference type="InterPro" id="IPR011989">
    <property type="entry name" value="ARM-like"/>
</dbReference>
<evidence type="ECO:0000256" key="1">
    <source>
        <dbReference type="ARBA" id="ARBA00022737"/>
    </source>
</evidence>
<dbReference type="PANTHER" id="PTHR10648:SF1">
    <property type="entry name" value="SERINE_THREONINE-PROTEIN PHOSPHATASE 4 REGULATORY SUBUNIT 1"/>
    <property type="match status" value="1"/>
</dbReference>
<keyword evidence="1" id="KW-0677">Repeat</keyword>
<proteinExistence type="predicted"/>
<evidence type="ECO:0000313" key="2">
    <source>
        <dbReference type="EMBL" id="NDV30274.1"/>
    </source>
</evidence>
<evidence type="ECO:0008006" key="3">
    <source>
        <dbReference type="Google" id="ProtNLM"/>
    </source>
</evidence>
<protein>
    <recommendedName>
        <fullName evidence="3">TOG domain-containing protein</fullName>
    </recommendedName>
</protein>
<dbReference type="SUPFAM" id="SSF48371">
    <property type="entry name" value="ARM repeat"/>
    <property type="match status" value="1"/>
</dbReference>
<accession>A0A6B2KZT7</accession>
<organism evidence="2">
    <name type="scientific">Arcella intermedia</name>
    <dbReference type="NCBI Taxonomy" id="1963864"/>
    <lineage>
        <taxon>Eukaryota</taxon>
        <taxon>Amoebozoa</taxon>
        <taxon>Tubulinea</taxon>
        <taxon>Elardia</taxon>
        <taxon>Arcellinida</taxon>
        <taxon>Sphaerothecina</taxon>
        <taxon>Arcellidae</taxon>
        <taxon>Arcella</taxon>
    </lineage>
</organism>